<dbReference type="Gene3D" id="3.40.630.30">
    <property type="match status" value="1"/>
</dbReference>
<dbReference type="RefSeq" id="WP_146569221.1">
    <property type="nucleotide sequence ID" value="NZ_CP042306.1"/>
</dbReference>
<dbReference type="Pfam" id="PF13302">
    <property type="entry name" value="Acetyltransf_3"/>
    <property type="match status" value="1"/>
</dbReference>
<organism evidence="2 3">
    <name type="scientific">Sphingomonas panacisoli</name>
    <dbReference type="NCBI Taxonomy" id="1813879"/>
    <lineage>
        <taxon>Bacteria</taxon>
        <taxon>Pseudomonadati</taxon>
        <taxon>Pseudomonadota</taxon>
        <taxon>Alphaproteobacteria</taxon>
        <taxon>Sphingomonadales</taxon>
        <taxon>Sphingomonadaceae</taxon>
        <taxon>Sphingomonas</taxon>
    </lineage>
</organism>
<dbReference type="PANTHER" id="PTHR43792">
    <property type="entry name" value="GNAT FAMILY, PUTATIVE (AFU_ORTHOLOGUE AFUA_3G00765)-RELATED-RELATED"/>
    <property type="match status" value="1"/>
</dbReference>
<reference evidence="2 3" key="1">
    <citation type="submission" date="2019-07" db="EMBL/GenBank/DDBJ databases">
        <title>Full genome sequence of Sphingomonas sp. 4R-6-7(HKS19).</title>
        <authorList>
            <person name="Im W.-T."/>
        </authorList>
    </citation>
    <scope>NUCLEOTIDE SEQUENCE [LARGE SCALE GENOMIC DNA]</scope>
    <source>
        <strain evidence="2 3">HKS19</strain>
    </source>
</reference>
<dbReference type="InterPro" id="IPR000182">
    <property type="entry name" value="GNAT_dom"/>
</dbReference>
<sequence length="152" mass="15757">MHLLAMTDAHFAWLLGEPAPADAPRLAEGGLAPAEIVALLRGVAAEVGGEAAWMMVSDGEGVGMISVKERDAKGRWDIGYGVAPSREGRGHAGAAVAALKTIAQAAGATGLTAETLPDSGASPRVLKRNGFVCIGQFDHPEDGMVDQWVVEW</sequence>
<evidence type="ECO:0000313" key="3">
    <source>
        <dbReference type="Proteomes" id="UP000315673"/>
    </source>
</evidence>
<dbReference type="SUPFAM" id="SSF55729">
    <property type="entry name" value="Acyl-CoA N-acyltransferases (Nat)"/>
    <property type="match status" value="1"/>
</dbReference>
<dbReference type="InterPro" id="IPR016181">
    <property type="entry name" value="Acyl_CoA_acyltransferase"/>
</dbReference>
<feature type="domain" description="N-acetyltransferase" evidence="1">
    <location>
        <begin position="1"/>
        <end position="152"/>
    </location>
</feature>
<keyword evidence="3" id="KW-1185">Reference proteome</keyword>
<name>A0A5B8LDG8_9SPHN</name>
<dbReference type="AlphaFoldDB" id="A0A5B8LDG8"/>
<dbReference type="KEGG" id="spai:FPZ24_00495"/>
<accession>A0A5B8LDG8</accession>
<proteinExistence type="predicted"/>
<protein>
    <submittedName>
        <fullName evidence="2">GNAT family N-acetyltransferase</fullName>
    </submittedName>
</protein>
<evidence type="ECO:0000313" key="2">
    <source>
        <dbReference type="EMBL" id="QDZ06137.1"/>
    </source>
</evidence>
<dbReference type="OrthoDB" id="7852312at2"/>
<dbReference type="PROSITE" id="PS51186">
    <property type="entry name" value="GNAT"/>
    <property type="match status" value="1"/>
</dbReference>
<keyword evidence="2" id="KW-0808">Transferase</keyword>
<dbReference type="InterPro" id="IPR051531">
    <property type="entry name" value="N-acetyltransferase"/>
</dbReference>
<dbReference type="GO" id="GO:0016747">
    <property type="term" value="F:acyltransferase activity, transferring groups other than amino-acyl groups"/>
    <property type="evidence" value="ECO:0007669"/>
    <property type="project" value="InterPro"/>
</dbReference>
<evidence type="ECO:0000259" key="1">
    <source>
        <dbReference type="PROSITE" id="PS51186"/>
    </source>
</evidence>
<dbReference type="Proteomes" id="UP000315673">
    <property type="component" value="Chromosome"/>
</dbReference>
<dbReference type="PANTHER" id="PTHR43792:SF13">
    <property type="entry name" value="ACETYLTRANSFERASE"/>
    <property type="match status" value="1"/>
</dbReference>
<gene>
    <name evidence="2" type="ORF">FPZ24_00495</name>
</gene>
<dbReference type="EMBL" id="CP042306">
    <property type="protein sequence ID" value="QDZ06137.1"/>
    <property type="molecule type" value="Genomic_DNA"/>
</dbReference>